<name>A0A0F9EG37_9ZZZZ</name>
<accession>A0A0F9EG37</accession>
<comment type="caution">
    <text evidence="1">The sequence shown here is derived from an EMBL/GenBank/DDBJ whole genome shotgun (WGS) entry which is preliminary data.</text>
</comment>
<dbReference type="EMBL" id="LAZR01025123">
    <property type="protein sequence ID" value="KKL72914.1"/>
    <property type="molecule type" value="Genomic_DNA"/>
</dbReference>
<feature type="non-terminal residue" evidence="1">
    <location>
        <position position="37"/>
    </location>
</feature>
<evidence type="ECO:0000313" key="1">
    <source>
        <dbReference type="EMBL" id="KKL72914.1"/>
    </source>
</evidence>
<proteinExistence type="predicted"/>
<gene>
    <name evidence="1" type="ORF">LCGC14_2080170</name>
</gene>
<protein>
    <submittedName>
        <fullName evidence="1">Uncharacterized protein</fullName>
    </submittedName>
</protein>
<organism evidence="1">
    <name type="scientific">marine sediment metagenome</name>
    <dbReference type="NCBI Taxonomy" id="412755"/>
    <lineage>
        <taxon>unclassified sequences</taxon>
        <taxon>metagenomes</taxon>
        <taxon>ecological metagenomes</taxon>
    </lineage>
</organism>
<sequence>MTDFSTKKQIHDKLKGYKPKSICPKGETVVALQFLNV</sequence>
<reference evidence="1" key="1">
    <citation type="journal article" date="2015" name="Nature">
        <title>Complex archaea that bridge the gap between prokaryotes and eukaryotes.</title>
        <authorList>
            <person name="Spang A."/>
            <person name="Saw J.H."/>
            <person name="Jorgensen S.L."/>
            <person name="Zaremba-Niedzwiedzka K."/>
            <person name="Martijn J."/>
            <person name="Lind A.E."/>
            <person name="van Eijk R."/>
            <person name="Schleper C."/>
            <person name="Guy L."/>
            <person name="Ettema T.J."/>
        </authorList>
    </citation>
    <scope>NUCLEOTIDE SEQUENCE</scope>
</reference>
<dbReference type="AlphaFoldDB" id="A0A0F9EG37"/>